<dbReference type="CDD" id="cd01427">
    <property type="entry name" value="HAD_like"/>
    <property type="match status" value="1"/>
</dbReference>
<dbReference type="InterPro" id="IPR036412">
    <property type="entry name" value="HAD-like_sf"/>
</dbReference>
<dbReference type="InterPro" id="IPR023198">
    <property type="entry name" value="PGP-like_dom2"/>
</dbReference>
<dbReference type="Pfam" id="PF00702">
    <property type="entry name" value="Hydrolase"/>
    <property type="match status" value="1"/>
</dbReference>
<dbReference type="Gene3D" id="3.40.50.1000">
    <property type="entry name" value="HAD superfamily/HAD-like"/>
    <property type="match status" value="1"/>
</dbReference>
<keyword evidence="6" id="KW-1185">Reference proteome</keyword>
<dbReference type="EC" id="3.1.3.18" evidence="4"/>
<dbReference type="RefSeq" id="WP_166956581.1">
    <property type="nucleotide sequence ID" value="NZ_JAASQI010000021.1"/>
</dbReference>
<accession>A0ABX0V5R8</accession>
<evidence type="ECO:0000313" key="6">
    <source>
        <dbReference type="Proteomes" id="UP001429580"/>
    </source>
</evidence>
<dbReference type="Proteomes" id="UP001429580">
    <property type="component" value="Unassembled WGS sequence"/>
</dbReference>
<comment type="catalytic activity">
    <reaction evidence="1">
        <text>2-phosphoglycolate + H2O = glycolate + phosphate</text>
        <dbReference type="Rhea" id="RHEA:14369"/>
        <dbReference type="ChEBI" id="CHEBI:15377"/>
        <dbReference type="ChEBI" id="CHEBI:29805"/>
        <dbReference type="ChEBI" id="CHEBI:43474"/>
        <dbReference type="ChEBI" id="CHEBI:58033"/>
        <dbReference type="EC" id="3.1.3.18"/>
    </reaction>
</comment>
<dbReference type="InterPro" id="IPR050155">
    <property type="entry name" value="HAD-like_hydrolase_sf"/>
</dbReference>
<dbReference type="PANTHER" id="PTHR43434">
    <property type="entry name" value="PHOSPHOGLYCOLATE PHOSPHATASE"/>
    <property type="match status" value="1"/>
</dbReference>
<dbReference type="EMBL" id="JAASQI010000021">
    <property type="protein sequence ID" value="NIJ60297.1"/>
    <property type="molecule type" value="Genomic_DNA"/>
</dbReference>
<evidence type="ECO:0000256" key="1">
    <source>
        <dbReference type="ARBA" id="ARBA00000830"/>
    </source>
</evidence>
<comment type="similarity">
    <text evidence="3">Belongs to the HAD-like hydrolase superfamily. CbbY/CbbZ/Gph/YieH family.</text>
</comment>
<dbReference type="InterPro" id="IPR023214">
    <property type="entry name" value="HAD_sf"/>
</dbReference>
<dbReference type="SFLD" id="SFLDS00003">
    <property type="entry name" value="Haloacid_Dehalogenase"/>
    <property type="match status" value="1"/>
</dbReference>
<gene>
    <name evidence="5" type="ORF">FHS82_004168</name>
</gene>
<comment type="pathway">
    <text evidence="2">Organic acid metabolism; glycolate biosynthesis; glycolate from 2-phosphoglycolate: step 1/1.</text>
</comment>
<reference evidence="5 6" key="1">
    <citation type="submission" date="2020-03" db="EMBL/GenBank/DDBJ databases">
        <title>Genomic Encyclopedia of Type Strains, Phase IV (KMG-IV): sequencing the most valuable type-strain genomes for metagenomic binning, comparative biology and taxonomic classification.</title>
        <authorList>
            <person name="Goeker M."/>
        </authorList>
    </citation>
    <scope>NUCLEOTIDE SEQUENCE [LARGE SCALE GENOMIC DNA]</scope>
    <source>
        <strain evidence="5 6">DSM 103870</strain>
    </source>
</reference>
<evidence type="ECO:0000256" key="3">
    <source>
        <dbReference type="ARBA" id="ARBA00006171"/>
    </source>
</evidence>
<evidence type="ECO:0000313" key="5">
    <source>
        <dbReference type="EMBL" id="NIJ60297.1"/>
    </source>
</evidence>
<dbReference type="PANTHER" id="PTHR43434:SF1">
    <property type="entry name" value="PHOSPHOGLYCOLATE PHOSPHATASE"/>
    <property type="match status" value="1"/>
</dbReference>
<dbReference type="SFLD" id="SFLDG01129">
    <property type="entry name" value="C1.5:_HAD__Beta-PGM__Phosphata"/>
    <property type="match status" value="1"/>
</dbReference>
<dbReference type="SUPFAM" id="SSF56784">
    <property type="entry name" value="HAD-like"/>
    <property type="match status" value="1"/>
</dbReference>
<evidence type="ECO:0000256" key="4">
    <source>
        <dbReference type="ARBA" id="ARBA00013078"/>
    </source>
</evidence>
<sequence length="219" mass="24083">MTNYRSIIFDCDGVILNSNRVKTEAFREAALPYGVDAAEALVAHHIAHGGVSRYRKFAHFLENIVSSDRPGPGLDALLERYAGAVRDGLTTCEIAEGLASLRASTPGVRWLVVSGGDQTELREIFAQRGIDRHFDGGIFGSPDNKDDILARESASGNIRRPALFLGDSRYDHEAATRAGLDFIFLNRWSEFAEWAAYSREHGFPVLGGLSEVESLFSIH</sequence>
<proteinExistence type="inferred from homology"/>
<evidence type="ECO:0000256" key="2">
    <source>
        <dbReference type="ARBA" id="ARBA00004818"/>
    </source>
</evidence>
<dbReference type="Gene3D" id="1.10.150.240">
    <property type="entry name" value="Putative phosphatase, domain 2"/>
    <property type="match status" value="1"/>
</dbReference>
<organism evidence="5 6">
    <name type="scientific">Pseudochelatococcus lubricantis</name>
    <dbReference type="NCBI Taxonomy" id="1538102"/>
    <lineage>
        <taxon>Bacteria</taxon>
        <taxon>Pseudomonadati</taxon>
        <taxon>Pseudomonadota</taxon>
        <taxon>Alphaproteobacteria</taxon>
        <taxon>Hyphomicrobiales</taxon>
        <taxon>Chelatococcaceae</taxon>
        <taxon>Pseudochelatococcus</taxon>
    </lineage>
</organism>
<protein>
    <recommendedName>
        <fullName evidence="4">phosphoglycolate phosphatase</fullName>
        <ecNumber evidence="4">3.1.3.18</ecNumber>
    </recommendedName>
</protein>
<comment type="caution">
    <text evidence="5">The sequence shown here is derived from an EMBL/GenBank/DDBJ whole genome shotgun (WGS) entry which is preliminary data.</text>
</comment>
<name>A0ABX0V5R8_9HYPH</name>